<proteinExistence type="inferred from homology"/>
<dbReference type="PROSITE" id="PS01032">
    <property type="entry name" value="PPM_1"/>
    <property type="match status" value="1"/>
</dbReference>
<accession>A0A8S1IV61</accession>
<dbReference type="InterPro" id="IPR000222">
    <property type="entry name" value="PP2C_BS"/>
</dbReference>
<evidence type="ECO:0000256" key="8">
    <source>
        <dbReference type="ARBA" id="ARBA00023211"/>
    </source>
</evidence>
<keyword evidence="5 9" id="KW-0378">Hydrolase</keyword>
<dbReference type="GO" id="GO:0004722">
    <property type="term" value="F:protein serine/threonine phosphatase activity"/>
    <property type="evidence" value="ECO:0007669"/>
    <property type="project" value="UniProtKB-EC"/>
</dbReference>
<dbReference type="EMBL" id="CAJHUC010000313">
    <property type="protein sequence ID" value="CAD7695151.1"/>
    <property type="molecule type" value="Genomic_DNA"/>
</dbReference>
<dbReference type="Gene3D" id="3.60.40.10">
    <property type="entry name" value="PPM-type phosphatase domain"/>
    <property type="match status" value="1"/>
</dbReference>
<comment type="similarity">
    <text evidence="9">Belongs to the PP2C family.</text>
</comment>
<dbReference type="PANTHER" id="PTHR47992">
    <property type="entry name" value="PROTEIN PHOSPHATASE"/>
    <property type="match status" value="1"/>
</dbReference>
<sequence>MRLRQLSEGASRCQLCSASAPPSGEGGILYPVELELCLVGRPWEEARGGSELKDLGLASSGLGRMWSWLVQQLLGYPREPGDAEESIPNTTGVQVGSEERHDKTISYGYTLLRGKRSTMEDYHSAKFEDVPGIPESVGMFGVFDGHGGPDAAMYIKQHLFKNLTNHKDFTTDTEKATNEVYVNTDDSYLEDPKSRRDDGGAGSTAVTAVVIGRRLTMANVGDSRAVLCRQGKAIQVSVDHKPNEPHEKQRIEDNGGMVVWAGTWRVGGVLAVSRAFGDRPLKKYVKADPYMRSEDLTKDDEFLVLASDGLWDVVSNEEAVSISREAFNQRLPIQKVSERLAETAMNRGSNDNITCLLVRFNFKD</sequence>
<evidence type="ECO:0000256" key="1">
    <source>
        <dbReference type="ARBA" id="ARBA00001936"/>
    </source>
</evidence>
<dbReference type="SMART" id="SM00331">
    <property type="entry name" value="PP2C_SIG"/>
    <property type="match status" value="1"/>
</dbReference>
<keyword evidence="8" id="KW-0464">Manganese</keyword>
<protein>
    <recommendedName>
        <fullName evidence="3">protein-serine/threonine phosphatase</fullName>
        <ecNumber evidence="3">3.1.3.16</ecNumber>
    </recommendedName>
</protein>
<evidence type="ECO:0000256" key="9">
    <source>
        <dbReference type="RuleBase" id="RU003465"/>
    </source>
</evidence>
<name>A0A8S1IV61_9CHLO</name>
<comment type="cofactor">
    <cofactor evidence="1">
        <name>Mn(2+)</name>
        <dbReference type="ChEBI" id="CHEBI:29035"/>
    </cofactor>
</comment>
<dbReference type="InterPro" id="IPR001932">
    <property type="entry name" value="PPM-type_phosphatase-like_dom"/>
</dbReference>
<dbReference type="Proteomes" id="UP000708148">
    <property type="component" value="Unassembled WGS sequence"/>
</dbReference>
<evidence type="ECO:0000256" key="4">
    <source>
        <dbReference type="ARBA" id="ARBA00022723"/>
    </source>
</evidence>
<evidence type="ECO:0000256" key="6">
    <source>
        <dbReference type="ARBA" id="ARBA00022842"/>
    </source>
</evidence>
<dbReference type="Pfam" id="PF00481">
    <property type="entry name" value="PP2C"/>
    <property type="match status" value="1"/>
</dbReference>
<evidence type="ECO:0000256" key="7">
    <source>
        <dbReference type="ARBA" id="ARBA00022912"/>
    </source>
</evidence>
<dbReference type="EC" id="3.1.3.16" evidence="3"/>
<keyword evidence="4" id="KW-0479">Metal-binding</keyword>
<dbReference type="SUPFAM" id="SSF81606">
    <property type="entry name" value="PP2C-like"/>
    <property type="match status" value="1"/>
</dbReference>
<comment type="caution">
    <text evidence="12">The sequence shown here is derived from an EMBL/GenBank/DDBJ whole genome shotgun (WGS) entry which is preliminary data.</text>
</comment>
<dbReference type="GO" id="GO:0046872">
    <property type="term" value="F:metal ion binding"/>
    <property type="evidence" value="ECO:0007669"/>
    <property type="project" value="UniProtKB-KW"/>
</dbReference>
<dbReference type="AlphaFoldDB" id="A0A8S1IV61"/>
<evidence type="ECO:0000256" key="2">
    <source>
        <dbReference type="ARBA" id="ARBA00001946"/>
    </source>
</evidence>
<reference evidence="12" key="1">
    <citation type="submission" date="2020-12" db="EMBL/GenBank/DDBJ databases">
        <authorList>
            <person name="Iha C."/>
        </authorList>
    </citation>
    <scope>NUCLEOTIDE SEQUENCE</scope>
</reference>
<evidence type="ECO:0000256" key="3">
    <source>
        <dbReference type="ARBA" id="ARBA00013081"/>
    </source>
</evidence>
<dbReference type="CDD" id="cd00143">
    <property type="entry name" value="PP2Cc"/>
    <property type="match status" value="1"/>
</dbReference>
<organism evidence="12 13">
    <name type="scientific">Ostreobium quekettii</name>
    <dbReference type="NCBI Taxonomy" id="121088"/>
    <lineage>
        <taxon>Eukaryota</taxon>
        <taxon>Viridiplantae</taxon>
        <taxon>Chlorophyta</taxon>
        <taxon>core chlorophytes</taxon>
        <taxon>Ulvophyceae</taxon>
        <taxon>TCBD clade</taxon>
        <taxon>Bryopsidales</taxon>
        <taxon>Ostreobineae</taxon>
        <taxon>Ostreobiaceae</taxon>
        <taxon>Ostreobium</taxon>
    </lineage>
</organism>
<feature type="region of interest" description="Disordered" evidence="10">
    <location>
        <begin position="79"/>
        <end position="99"/>
    </location>
</feature>
<dbReference type="PROSITE" id="PS51746">
    <property type="entry name" value="PPM_2"/>
    <property type="match status" value="1"/>
</dbReference>
<evidence type="ECO:0000256" key="5">
    <source>
        <dbReference type="ARBA" id="ARBA00022801"/>
    </source>
</evidence>
<evidence type="ECO:0000256" key="10">
    <source>
        <dbReference type="SAM" id="MobiDB-lite"/>
    </source>
</evidence>
<comment type="cofactor">
    <cofactor evidence="2">
        <name>Mg(2+)</name>
        <dbReference type="ChEBI" id="CHEBI:18420"/>
    </cofactor>
</comment>
<dbReference type="InterPro" id="IPR015655">
    <property type="entry name" value="PP2C"/>
</dbReference>
<dbReference type="SMART" id="SM00332">
    <property type="entry name" value="PP2Cc"/>
    <property type="match status" value="1"/>
</dbReference>
<feature type="domain" description="PPM-type phosphatase" evidence="11">
    <location>
        <begin position="106"/>
        <end position="360"/>
    </location>
</feature>
<dbReference type="InterPro" id="IPR036457">
    <property type="entry name" value="PPM-type-like_dom_sf"/>
</dbReference>
<evidence type="ECO:0000259" key="11">
    <source>
        <dbReference type="PROSITE" id="PS51746"/>
    </source>
</evidence>
<evidence type="ECO:0000313" key="13">
    <source>
        <dbReference type="Proteomes" id="UP000708148"/>
    </source>
</evidence>
<evidence type="ECO:0000313" key="12">
    <source>
        <dbReference type="EMBL" id="CAD7695151.1"/>
    </source>
</evidence>
<keyword evidence="13" id="KW-1185">Reference proteome</keyword>
<keyword evidence="6" id="KW-0460">Magnesium</keyword>
<keyword evidence="7 9" id="KW-0904">Protein phosphatase</keyword>
<dbReference type="OrthoDB" id="10264738at2759"/>
<gene>
    <name evidence="12" type="ORF">OSTQU699_LOCUS512</name>
</gene>